<proteinExistence type="predicted"/>
<comment type="caution">
    <text evidence="3">The sequence shown here is derived from an EMBL/GenBank/DDBJ whole genome shotgun (WGS) entry which is preliminary data.</text>
</comment>
<dbReference type="EMBL" id="MJIL01000077">
    <property type="protein sequence ID" value="OLQ75063.1"/>
    <property type="molecule type" value="Genomic_DNA"/>
</dbReference>
<reference evidence="3 4" key="1">
    <citation type="submission" date="2016-09" db="EMBL/GenBank/DDBJ databases">
        <title>Photobacterium proteolyticum sp. nov. a protease producing bacterium isolated from ocean sediments of Laizhou Bay.</title>
        <authorList>
            <person name="Li Y."/>
        </authorList>
    </citation>
    <scope>NUCLEOTIDE SEQUENCE [LARGE SCALE GENOMIC DNA]</scope>
    <source>
        <strain evidence="3 4">13-12</strain>
    </source>
</reference>
<evidence type="ECO:0000313" key="4">
    <source>
        <dbReference type="Proteomes" id="UP000186905"/>
    </source>
</evidence>
<name>A0A1Q9GKS0_9GAMM</name>
<dbReference type="AlphaFoldDB" id="A0A1Q9GKS0"/>
<evidence type="ECO:0000256" key="1">
    <source>
        <dbReference type="SAM" id="Coils"/>
    </source>
</evidence>
<evidence type="ECO:0000256" key="2">
    <source>
        <dbReference type="SAM" id="SignalP"/>
    </source>
</evidence>
<dbReference type="Proteomes" id="UP000186905">
    <property type="component" value="Unassembled WGS sequence"/>
</dbReference>
<keyword evidence="2" id="KW-0732">Signal</keyword>
<feature type="coiled-coil region" evidence="1">
    <location>
        <begin position="21"/>
        <end position="48"/>
    </location>
</feature>
<organism evidence="3 4">
    <name type="scientific">Photobacterium proteolyticum</name>
    <dbReference type="NCBI Taxonomy" id="1903952"/>
    <lineage>
        <taxon>Bacteria</taxon>
        <taxon>Pseudomonadati</taxon>
        <taxon>Pseudomonadota</taxon>
        <taxon>Gammaproteobacteria</taxon>
        <taxon>Vibrionales</taxon>
        <taxon>Vibrionaceae</taxon>
        <taxon>Photobacterium</taxon>
    </lineage>
</organism>
<keyword evidence="1" id="KW-0175">Coiled coil</keyword>
<sequence>MKKIFFITALVLSAPSWAFSQDNHETRIASLEQQVRLLSKQIKYLERQIALQDGVNESGEQYTGRSANRGSTVTKAVDACTDAQEDMFCRPDSVQCQKY</sequence>
<feature type="signal peptide" evidence="2">
    <location>
        <begin position="1"/>
        <end position="18"/>
    </location>
</feature>
<accession>A0A1Q9GKS0</accession>
<gene>
    <name evidence="3" type="ORF">BIT28_15015</name>
</gene>
<evidence type="ECO:0000313" key="3">
    <source>
        <dbReference type="EMBL" id="OLQ75063.1"/>
    </source>
</evidence>
<protein>
    <submittedName>
        <fullName evidence="3">Uncharacterized protein</fullName>
    </submittedName>
</protein>
<dbReference type="OrthoDB" id="6650121at2"/>
<feature type="chain" id="PRO_5013294226" evidence="2">
    <location>
        <begin position="19"/>
        <end position="99"/>
    </location>
</feature>
<keyword evidence="4" id="KW-1185">Reference proteome</keyword>
<dbReference type="RefSeq" id="WP_075765039.1">
    <property type="nucleotide sequence ID" value="NZ_MJIL01000077.1"/>
</dbReference>